<organism evidence="3">
    <name type="scientific">Naegleria gruberi</name>
    <name type="common">Amoeba</name>
    <dbReference type="NCBI Taxonomy" id="5762"/>
    <lineage>
        <taxon>Eukaryota</taxon>
        <taxon>Discoba</taxon>
        <taxon>Heterolobosea</taxon>
        <taxon>Tetramitia</taxon>
        <taxon>Eutetramitia</taxon>
        <taxon>Vahlkampfiidae</taxon>
        <taxon>Naegleria</taxon>
    </lineage>
</organism>
<dbReference type="STRING" id="5762.D2VDQ6"/>
<proteinExistence type="predicted"/>
<name>D2VDQ6_NAEGR</name>
<dbReference type="ESTHER" id="naegr-d2vdq6">
    <property type="family name" value="Acidic_Lipase"/>
</dbReference>
<evidence type="ECO:0000313" key="2">
    <source>
        <dbReference type="EMBL" id="EFC44938.1"/>
    </source>
</evidence>
<sequence>MIILLGCYIGWIVFSNVIRKYIYSMVDSKVYEMGKSFTEHLINQTRGFECKVYSCKTKDGCKLQLFRIIYKGNDADHSNNVSLSPQSTIRYCPSAQQVEELLRESEQLSKKPVVVLQHGLLEAMTVFVLHEDSIAFQLAKKGFDVWLVNNRTSLFGQQHLVSRIHDEVEFWKFSIDEIAKYDMPAIIDFVRNATCQSKICWVGMSQGAGQLFAALSQTEYAHYKNYLSAIVGLSPACFLKKNPESTFLRLLIKTPSFIFGRREFMLIILIGQLLLPASFLAKGGEYALKLLNIQQKPLPNHPLKGEWFKNIPLGCTSVNNVVHWLRMLNIGGCLRKFNGIEKYPIDEMLDRWREVYHSNLSHQQQDKKQQEYVPPLFVFLGGKDNVIDYEESIKHFGCCDSVLVTDETGEHPPKNISTCPGSCPVSNNVRCKILFDPEYGHTDFLWAEPDAKHQRHYDKVIQFLEEHVQ</sequence>
<dbReference type="InterPro" id="IPR006693">
    <property type="entry name" value="AB_hydrolase_lipase"/>
</dbReference>
<dbReference type="Gene3D" id="3.40.50.1820">
    <property type="entry name" value="alpha/beta hydrolase"/>
    <property type="match status" value="1"/>
</dbReference>
<protein>
    <submittedName>
        <fullName evidence="2">Lipase/esterase</fullName>
    </submittedName>
</protein>
<dbReference type="GO" id="GO:0006629">
    <property type="term" value="P:lipid metabolic process"/>
    <property type="evidence" value="ECO:0007669"/>
    <property type="project" value="InterPro"/>
</dbReference>
<feature type="domain" description="Partial AB-hydrolase lipase" evidence="1">
    <location>
        <begin position="44"/>
        <end position="130"/>
    </location>
</feature>
<dbReference type="PANTHER" id="PTHR11005">
    <property type="entry name" value="LYSOSOMAL ACID LIPASE-RELATED"/>
    <property type="match status" value="1"/>
</dbReference>
<dbReference type="VEuPathDB" id="AmoebaDB:NAEGRDRAFT_67004"/>
<dbReference type="RefSeq" id="XP_002677682.1">
    <property type="nucleotide sequence ID" value="XM_002677636.1"/>
</dbReference>
<gene>
    <name evidence="2" type="ORF">NAEGRDRAFT_67004</name>
</gene>
<dbReference type="InParanoid" id="D2VDQ6"/>
<dbReference type="KEGG" id="ngr:NAEGRDRAFT_67004"/>
<accession>D2VDQ6</accession>
<dbReference type="eggNOG" id="KOG2624">
    <property type="taxonomic scope" value="Eukaryota"/>
</dbReference>
<dbReference type="GeneID" id="8850261"/>
<dbReference type="SUPFAM" id="SSF53474">
    <property type="entry name" value="alpha/beta-Hydrolases"/>
    <property type="match status" value="1"/>
</dbReference>
<keyword evidence="3" id="KW-1185">Reference proteome</keyword>
<dbReference type="EMBL" id="GG738865">
    <property type="protein sequence ID" value="EFC44938.1"/>
    <property type="molecule type" value="Genomic_DNA"/>
</dbReference>
<evidence type="ECO:0000259" key="1">
    <source>
        <dbReference type="Pfam" id="PF04083"/>
    </source>
</evidence>
<dbReference type="Pfam" id="PF04083">
    <property type="entry name" value="Abhydro_lipase"/>
    <property type="match status" value="1"/>
</dbReference>
<dbReference type="InterPro" id="IPR029058">
    <property type="entry name" value="AB_hydrolase_fold"/>
</dbReference>
<evidence type="ECO:0000313" key="3">
    <source>
        <dbReference type="Proteomes" id="UP000006671"/>
    </source>
</evidence>
<dbReference type="OMA" id="GEWFKNI"/>
<dbReference type="OrthoDB" id="9974421at2759"/>
<dbReference type="Proteomes" id="UP000006671">
    <property type="component" value="Unassembled WGS sequence"/>
</dbReference>
<reference evidence="2 3" key="1">
    <citation type="journal article" date="2010" name="Cell">
        <title>The genome of Naegleria gruberi illuminates early eukaryotic versatility.</title>
        <authorList>
            <person name="Fritz-Laylin L.K."/>
            <person name="Prochnik S.E."/>
            <person name="Ginger M.L."/>
            <person name="Dacks J.B."/>
            <person name="Carpenter M.L."/>
            <person name="Field M.C."/>
            <person name="Kuo A."/>
            <person name="Paredez A."/>
            <person name="Chapman J."/>
            <person name="Pham J."/>
            <person name="Shu S."/>
            <person name="Neupane R."/>
            <person name="Cipriano M."/>
            <person name="Mancuso J."/>
            <person name="Tu H."/>
            <person name="Salamov A."/>
            <person name="Lindquist E."/>
            <person name="Shapiro H."/>
            <person name="Lucas S."/>
            <person name="Grigoriev I.V."/>
            <person name="Cande W.Z."/>
            <person name="Fulton C."/>
            <person name="Rokhsar D.S."/>
            <person name="Dawson S.C."/>
        </authorList>
    </citation>
    <scope>NUCLEOTIDE SEQUENCE [LARGE SCALE GENOMIC DNA]</scope>
    <source>
        <strain evidence="2 3">NEG-M</strain>
    </source>
</reference>
<dbReference type="AlphaFoldDB" id="D2VDQ6"/>